<gene>
    <name evidence="1" type="ORF">NE237_001364</name>
</gene>
<dbReference type="EMBL" id="JAMYWD010000003">
    <property type="protein sequence ID" value="KAJ4976258.1"/>
    <property type="molecule type" value="Genomic_DNA"/>
</dbReference>
<dbReference type="Proteomes" id="UP001141806">
    <property type="component" value="Unassembled WGS sequence"/>
</dbReference>
<keyword evidence="2" id="KW-1185">Reference proteome</keyword>
<name>A0A9Q0QY18_9MAGN</name>
<dbReference type="AlphaFoldDB" id="A0A9Q0QY18"/>
<comment type="caution">
    <text evidence="1">The sequence shown here is derived from an EMBL/GenBank/DDBJ whole genome shotgun (WGS) entry which is preliminary data.</text>
</comment>
<evidence type="ECO:0000313" key="2">
    <source>
        <dbReference type="Proteomes" id="UP001141806"/>
    </source>
</evidence>
<accession>A0A9Q0QY18</accession>
<sequence>MEKKTEELLRDDGETTELLWGDGKVEELSHSNGEKNRWCSFSPLPCESNQSRQATSKSANLCFDGSFSSVRSKRKSDGAFCFEGAQCLEVLQSRNCEGILLCRRFLVKRCHKYNAEVERQRPHRNMLISAFVTNAGVYSSSSDAHNPPEQLPIHSTYIKLGKALAQ</sequence>
<proteinExistence type="predicted"/>
<evidence type="ECO:0000313" key="1">
    <source>
        <dbReference type="EMBL" id="KAJ4976258.1"/>
    </source>
</evidence>
<organism evidence="1 2">
    <name type="scientific">Protea cynaroides</name>
    <dbReference type="NCBI Taxonomy" id="273540"/>
    <lineage>
        <taxon>Eukaryota</taxon>
        <taxon>Viridiplantae</taxon>
        <taxon>Streptophyta</taxon>
        <taxon>Embryophyta</taxon>
        <taxon>Tracheophyta</taxon>
        <taxon>Spermatophyta</taxon>
        <taxon>Magnoliopsida</taxon>
        <taxon>Proteales</taxon>
        <taxon>Proteaceae</taxon>
        <taxon>Protea</taxon>
    </lineage>
</organism>
<reference evidence="1" key="1">
    <citation type="journal article" date="2023" name="Plant J.">
        <title>The genome of the king protea, Protea cynaroides.</title>
        <authorList>
            <person name="Chang J."/>
            <person name="Duong T.A."/>
            <person name="Schoeman C."/>
            <person name="Ma X."/>
            <person name="Roodt D."/>
            <person name="Barker N."/>
            <person name="Li Z."/>
            <person name="Van de Peer Y."/>
            <person name="Mizrachi E."/>
        </authorList>
    </citation>
    <scope>NUCLEOTIDE SEQUENCE</scope>
    <source>
        <tissue evidence="1">Young leaves</tissue>
    </source>
</reference>
<protein>
    <submittedName>
        <fullName evidence="1">Uncharacterized protein</fullName>
    </submittedName>
</protein>